<reference evidence="1 2" key="1">
    <citation type="submission" date="2021-06" db="EMBL/GenBank/DDBJ databases">
        <title>Caerostris darwini draft genome.</title>
        <authorList>
            <person name="Kono N."/>
            <person name="Arakawa K."/>
        </authorList>
    </citation>
    <scope>NUCLEOTIDE SEQUENCE [LARGE SCALE GENOMIC DNA]</scope>
</reference>
<comment type="caution">
    <text evidence="1">The sequence shown here is derived from an EMBL/GenBank/DDBJ whole genome shotgun (WGS) entry which is preliminary data.</text>
</comment>
<dbReference type="EMBL" id="BPLQ01014903">
    <property type="protein sequence ID" value="GIY84153.1"/>
    <property type="molecule type" value="Genomic_DNA"/>
</dbReference>
<name>A0AAV4WRJ8_9ARAC</name>
<accession>A0AAV4WRJ8</accession>
<keyword evidence="2" id="KW-1185">Reference proteome</keyword>
<sequence length="235" mass="26580">MLPPFVFIPLLKTQSRYLSSFRSATLRGPLLSAPQYAVQLLVYLLLYLRVQPYQVQGPLNCHSNGFMTLQIGIEDFRRIYVDEEVTAEINVSTSCLTPSSSSTLSSMCNFKRTSNRHLGFLLSSPVERNCRLYTSRESVSYSEVRQSSSNKLSGTHNTTAEWAYQCRDVTYSSPSFCRAPIFTPKMDSKIESLNEYRNRNFLVLEILRSPSRSGAVWADFGFLQGHSSATVIRLA</sequence>
<dbReference type="AlphaFoldDB" id="A0AAV4WRJ8"/>
<organism evidence="1 2">
    <name type="scientific">Caerostris darwini</name>
    <dbReference type="NCBI Taxonomy" id="1538125"/>
    <lineage>
        <taxon>Eukaryota</taxon>
        <taxon>Metazoa</taxon>
        <taxon>Ecdysozoa</taxon>
        <taxon>Arthropoda</taxon>
        <taxon>Chelicerata</taxon>
        <taxon>Arachnida</taxon>
        <taxon>Araneae</taxon>
        <taxon>Araneomorphae</taxon>
        <taxon>Entelegynae</taxon>
        <taxon>Araneoidea</taxon>
        <taxon>Araneidae</taxon>
        <taxon>Caerostris</taxon>
    </lineage>
</organism>
<evidence type="ECO:0000313" key="2">
    <source>
        <dbReference type="Proteomes" id="UP001054837"/>
    </source>
</evidence>
<evidence type="ECO:0000313" key="1">
    <source>
        <dbReference type="EMBL" id="GIY84153.1"/>
    </source>
</evidence>
<proteinExistence type="predicted"/>
<protein>
    <submittedName>
        <fullName evidence="1">Uncharacterized protein</fullName>
    </submittedName>
</protein>
<gene>
    <name evidence="1" type="ORF">CDAR_190171</name>
</gene>
<dbReference type="Proteomes" id="UP001054837">
    <property type="component" value="Unassembled WGS sequence"/>
</dbReference>